<evidence type="ECO:0000313" key="4">
    <source>
        <dbReference type="Proteomes" id="UP000289738"/>
    </source>
</evidence>
<gene>
    <name evidence="3" type="ORF">Ahy_B03g064186</name>
</gene>
<evidence type="ECO:0000313" key="3">
    <source>
        <dbReference type="EMBL" id="RYR19417.1"/>
    </source>
</evidence>
<dbReference type="GO" id="GO:0016597">
    <property type="term" value="F:amino acid binding"/>
    <property type="evidence" value="ECO:0007669"/>
    <property type="project" value="UniProtKB-UniRule"/>
</dbReference>
<keyword evidence="1 2" id="KW-0677">Repeat</keyword>
<keyword evidence="4" id="KW-1185">Reference proteome</keyword>
<dbReference type="EMBL" id="SDMP01000013">
    <property type="protein sequence ID" value="RYR19417.1"/>
    <property type="molecule type" value="Genomic_DNA"/>
</dbReference>
<sequence>MVKRMVRIESCDEKGYSIVSIDCKDRPRLMFDTVCTLTDMQYVIFHASISSHEAYAFQGVRLELCADNRIGLLCLCIIAYYNSLVLIQETDKMCSVTEVAVGQEVVVRRLSSGLSKLNLKIIVVAQYFIVSFILRISLLSSRHSSSASEWWRGSQRVSILVSVVVLYFQSFNGASDLGANDNDEAEQNHPLHQSKKSLNSFVYVSLKLCLVLRILNGDMVMDTSLQMQHHYSGPLLEEPLESFSGKLSLDKYMPAYWDRDNKARRTSCEDDI</sequence>
<organism evidence="3 4">
    <name type="scientific">Arachis hypogaea</name>
    <name type="common">Peanut</name>
    <dbReference type="NCBI Taxonomy" id="3818"/>
    <lineage>
        <taxon>Eukaryota</taxon>
        <taxon>Viridiplantae</taxon>
        <taxon>Streptophyta</taxon>
        <taxon>Embryophyta</taxon>
        <taxon>Tracheophyta</taxon>
        <taxon>Spermatophyta</taxon>
        <taxon>Magnoliopsida</taxon>
        <taxon>eudicotyledons</taxon>
        <taxon>Gunneridae</taxon>
        <taxon>Pentapetalae</taxon>
        <taxon>rosids</taxon>
        <taxon>fabids</taxon>
        <taxon>Fabales</taxon>
        <taxon>Fabaceae</taxon>
        <taxon>Papilionoideae</taxon>
        <taxon>50 kb inversion clade</taxon>
        <taxon>dalbergioids sensu lato</taxon>
        <taxon>Dalbergieae</taxon>
        <taxon>Pterocarpus clade</taxon>
        <taxon>Arachis</taxon>
    </lineage>
</organism>
<evidence type="ECO:0000256" key="1">
    <source>
        <dbReference type="ARBA" id="ARBA00022737"/>
    </source>
</evidence>
<dbReference type="InterPro" id="IPR040217">
    <property type="entry name" value="ACR1-12"/>
</dbReference>
<dbReference type="AlphaFoldDB" id="A0A444ZZ08"/>
<proteinExistence type="predicted"/>
<protein>
    <recommendedName>
        <fullName evidence="2">ACT domain-containing protein ACR</fullName>
    </recommendedName>
    <alternativeName>
        <fullName evidence="2">Protein ACT DOMAIN REPEATS</fullName>
    </alternativeName>
</protein>
<comment type="function">
    <text evidence="2">Binds amino acids.</text>
</comment>
<name>A0A444ZZ08_ARAHY</name>
<dbReference type="PANTHER" id="PTHR31096">
    <property type="entry name" value="ACT DOMAIN-CONTAINING PROTEIN ACR4-RELATED"/>
    <property type="match status" value="1"/>
</dbReference>
<accession>A0A444ZZ08</accession>
<dbReference type="PANTHER" id="PTHR31096:SF50">
    <property type="entry name" value="ACT DOMAIN-CONTAINING PROTEIN ACR2"/>
    <property type="match status" value="1"/>
</dbReference>
<evidence type="ECO:0000256" key="2">
    <source>
        <dbReference type="RuleBase" id="RU369043"/>
    </source>
</evidence>
<dbReference type="Proteomes" id="UP000289738">
    <property type="component" value="Chromosome B03"/>
</dbReference>
<reference evidence="3 4" key="1">
    <citation type="submission" date="2019-01" db="EMBL/GenBank/DDBJ databases">
        <title>Sequencing of cultivated peanut Arachis hypogaea provides insights into genome evolution and oil improvement.</title>
        <authorList>
            <person name="Chen X."/>
        </authorList>
    </citation>
    <scope>NUCLEOTIDE SEQUENCE [LARGE SCALE GENOMIC DNA]</scope>
    <source>
        <strain evidence="4">cv. Fuhuasheng</strain>
        <tissue evidence="3">Leaves</tissue>
    </source>
</reference>
<comment type="caution">
    <text evidence="3">The sequence shown here is derived from an EMBL/GenBank/DDBJ whole genome shotgun (WGS) entry which is preliminary data.</text>
</comment>